<feature type="region of interest" description="Disordered" evidence="6">
    <location>
        <begin position="942"/>
        <end position="963"/>
    </location>
</feature>
<dbReference type="InParanoid" id="A0A507B4H0"/>
<dbReference type="InterPro" id="IPR045863">
    <property type="entry name" value="CorA_TM1_TM2"/>
</dbReference>
<keyword evidence="5" id="KW-0175">Coiled coil</keyword>
<feature type="transmembrane region" description="Helical" evidence="7">
    <location>
        <begin position="762"/>
        <end position="782"/>
    </location>
</feature>
<dbReference type="EMBL" id="SKBQ01000026">
    <property type="protein sequence ID" value="TPX14723.1"/>
    <property type="molecule type" value="Genomic_DNA"/>
</dbReference>
<dbReference type="Pfam" id="PF01544">
    <property type="entry name" value="CorA"/>
    <property type="match status" value="1"/>
</dbReference>
<dbReference type="GeneID" id="41972565"/>
<name>A0A507B4H0_9PEZI</name>
<feature type="compositionally biased region" description="Basic and acidic residues" evidence="6">
    <location>
        <begin position="852"/>
        <end position="869"/>
    </location>
</feature>
<keyword evidence="2 7" id="KW-0812">Transmembrane</keyword>
<keyword evidence="9" id="KW-1185">Reference proteome</keyword>
<dbReference type="InterPro" id="IPR002523">
    <property type="entry name" value="MgTranspt_CorA/ZnTranspt_ZntB"/>
</dbReference>
<dbReference type="PANTHER" id="PTHR47685">
    <property type="entry name" value="MAGNESIUM TRANSPORT PROTEIN CORA"/>
    <property type="match status" value="1"/>
</dbReference>
<evidence type="ECO:0000256" key="4">
    <source>
        <dbReference type="ARBA" id="ARBA00023136"/>
    </source>
</evidence>
<dbReference type="PANTHER" id="PTHR47685:SF1">
    <property type="entry name" value="MAGNESIUM TRANSPORT PROTEIN CORA"/>
    <property type="match status" value="1"/>
</dbReference>
<feature type="compositionally biased region" description="Polar residues" evidence="6">
    <location>
        <begin position="878"/>
        <end position="897"/>
    </location>
</feature>
<feature type="coiled-coil region" evidence="5">
    <location>
        <begin position="705"/>
        <end position="735"/>
    </location>
</feature>
<dbReference type="SUPFAM" id="SSF144083">
    <property type="entry name" value="Magnesium transport protein CorA, transmembrane region"/>
    <property type="match status" value="1"/>
</dbReference>
<dbReference type="AlphaFoldDB" id="A0A507B4H0"/>
<proteinExistence type="predicted"/>
<evidence type="ECO:0000256" key="7">
    <source>
        <dbReference type="SAM" id="Phobius"/>
    </source>
</evidence>
<dbReference type="InterPro" id="IPR050829">
    <property type="entry name" value="CorA_MIT"/>
</dbReference>
<reference evidence="8 9" key="1">
    <citation type="submission" date="2019-06" db="EMBL/GenBank/DDBJ databases">
        <title>Draft genome sequence of the filamentous fungus Phialemoniopsis curvata isolated from diesel fuel.</title>
        <authorList>
            <person name="Varaljay V.A."/>
            <person name="Lyon W.J."/>
            <person name="Crouch A.L."/>
            <person name="Drake C.E."/>
            <person name="Hollomon J.M."/>
            <person name="Nadeau L.J."/>
            <person name="Nunn H.S."/>
            <person name="Stevenson B.S."/>
            <person name="Bojanowski C.L."/>
            <person name="Crookes-Goodson W.J."/>
        </authorList>
    </citation>
    <scope>NUCLEOTIDE SEQUENCE [LARGE SCALE GENOMIC DNA]</scope>
    <source>
        <strain evidence="8 9">D216</strain>
    </source>
</reference>
<feature type="region of interest" description="Disordered" evidence="6">
    <location>
        <begin position="841"/>
        <end position="899"/>
    </location>
</feature>
<evidence type="ECO:0000256" key="1">
    <source>
        <dbReference type="ARBA" id="ARBA00004141"/>
    </source>
</evidence>
<dbReference type="Gene3D" id="1.20.58.340">
    <property type="entry name" value="Magnesium transport protein CorA, transmembrane region"/>
    <property type="match status" value="1"/>
</dbReference>
<organism evidence="8 9">
    <name type="scientific">Thyridium curvatum</name>
    <dbReference type="NCBI Taxonomy" id="1093900"/>
    <lineage>
        <taxon>Eukaryota</taxon>
        <taxon>Fungi</taxon>
        <taxon>Dikarya</taxon>
        <taxon>Ascomycota</taxon>
        <taxon>Pezizomycotina</taxon>
        <taxon>Sordariomycetes</taxon>
        <taxon>Sordariomycetidae</taxon>
        <taxon>Thyridiales</taxon>
        <taxon>Thyridiaceae</taxon>
        <taxon>Thyridium</taxon>
    </lineage>
</organism>
<gene>
    <name evidence="8" type="ORF">E0L32_005118</name>
</gene>
<accession>A0A507B4H0</accession>
<evidence type="ECO:0000256" key="5">
    <source>
        <dbReference type="SAM" id="Coils"/>
    </source>
</evidence>
<keyword evidence="3 7" id="KW-1133">Transmembrane helix</keyword>
<dbReference type="RefSeq" id="XP_030996434.1">
    <property type="nucleotide sequence ID" value="XM_031139605.1"/>
</dbReference>
<dbReference type="GO" id="GO:0016020">
    <property type="term" value="C:membrane"/>
    <property type="evidence" value="ECO:0007669"/>
    <property type="project" value="UniProtKB-SubCell"/>
</dbReference>
<dbReference type="STRING" id="1093900.A0A507B4H0"/>
<evidence type="ECO:0000313" key="8">
    <source>
        <dbReference type="EMBL" id="TPX14723.1"/>
    </source>
</evidence>
<feature type="region of interest" description="Disordered" evidence="6">
    <location>
        <begin position="125"/>
        <end position="152"/>
    </location>
</feature>
<dbReference type="GO" id="GO:0046873">
    <property type="term" value="F:metal ion transmembrane transporter activity"/>
    <property type="evidence" value="ECO:0007669"/>
    <property type="project" value="InterPro"/>
</dbReference>
<dbReference type="Proteomes" id="UP000319257">
    <property type="component" value="Unassembled WGS sequence"/>
</dbReference>
<evidence type="ECO:0000313" key="9">
    <source>
        <dbReference type="Proteomes" id="UP000319257"/>
    </source>
</evidence>
<feature type="region of interest" description="Disordered" evidence="6">
    <location>
        <begin position="658"/>
        <end position="684"/>
    </location>
</feature>
<comment type="caution">
    <text evidence="8">The sequence shown here is derived from an EMBL/GenBank/DDBJ whole genome shotgun (WGS) entry which is preliminary data.</text>
</comment>
<feature type="region of interest" description="Disordered" evidence="6">
    <location>
        <begin position="341"/>
        <end position="370"/>
    </location>
</feature>
<dbReference type="OrthoDB" id="341259at2759"/>
<feature type="compositionally biased region" description="Polar residues" evidence="6">
    <location>
        <begin position="349"/>
        <end position="365"/>
    </location>
</feature>
<keyword evidence="4 7" id="KW-0472">Membrane</keyword>
<sequence length="963" mass="111059">MASQGSPPVTCVSSEPHDDDIRDYVQHYMGCIEISERRGFFDPNKPLWKKSEHSANNGDNITAQMKSKQITPDQAQAACRLEIRRARYLRKVLANDPSETKLVDKIMKTRAKWVASEQYKSGMKAIRTWKPNRNRAHEDDSDDSDGQPLKKYDPELDINVHILKYKRDSSKNLSMLPHEKMKVKKVLEMEDSNPLRYQEGTPEKDTIKYVHLPANNMEWAQKAIARFFGDKDPVPTAARHRIRQQTRTDMMLRPHFWLDQQHGISTIERNPKNMVLFMPYLHWETDQQRHRFAHHIEDLTANHRNRLKAWEKEQKTRRRRDRRGLERPGWIIKDLEMEEEELKSRGYPTRTNNGEESEPSGNPAITNGEEVTAGLSPIDDIPAAVDRVWPDQHRRAEDREETPAEKRPLGAYLKSAAALYEAMANYRDKRLLARYLHHNPPMHPRRTLDQAYYWSLNTTKSRDRDQVVSRVLMVDQLWMWILEGQTILTCFPKRYGTNRHDESGVHKAIRVRLDNARPNQIRSIYDLALIILEESMQTLFDKSKTADRRPQVLDTFSDAIGIVTTKQTVAFEKLWHWTEKANMAYRGKTEIDVNDIYIPLLNINPEGMLQREIKDIIEELDIMLQITKSHKIVLRDFITNVEHILDPDGVFGGVRKRLHKDLSSSPPPGPQDLTGINPRKAQSDDWNINDKEKFNWFRLNADELWNRVSRRIEELEDLRQSAESTSNSLKDLLALKQQQASVLQAYQSIQQAEQTVIQGKSILMFTLVTIIFLPLSFMASIFGMNAVEFGSAGSLALRDELKFMCNPDIHFDNLPHPESCIHADIDSLAIKRASKFKKPVQDALHEKKKAKKLEEGKKKGEEELAKKQLEQSPELAPTQEQVNGEQSTSTDQNGTESTLRHRISAWKLRVSSLASLPGLIRGNRGHRGVQDEEGRAIEMGQVPTRSDMDGPRRMNGTTGTRAI</sequence>
<evidence type="ECO:0000256" key="3">
    <source>
        <dbReference type="ARBA" id="ARBA00022989"/>
    </source>
</evidence>
<protein>
    <submittedName>
        <fullName evidence="8">Uncharacterized protein</fullName>
    </submittedName>
</protein>
<evidence type="ECO:0000256" key="6">
    <source>
        <dbReference type="SAM" id="MobiDB-lite"/>
    </source>
</evidence>
<comment type="subcellular location">
    <subcellularLocation>
        <location evidence="1">Membrane</location>
        <topology evidence="1">Multi-pass membrane protein</topology>
    </subcellularLocation>
</comment>
<evidence type="ECO:0000256" key="2">
    <source>
        <dbReference type="ARBA" id="ARBA00022692"/>
    </source>
</evidence>